<dbReference type="Pfam" id="PF13426">
    <property type="entry name" value="PAS_9"/>
    <property type="match status" value="1"/>
</dbReference>
<evidence type="ECO:0000256" key="1">
    <source>
        <dbReference type="ARBA" id="ARBA00022741"/>
    </source>
</evidence>
<reference evidence="9" key="1">
    <citation type="submission" date="2015-08" db="EMBL/GenBank/DDBJ databases">
        <title>Genome sequence of the strict anaerobe Clostridium homopropionicum LuHBu1 (DSM 5847T).</title>
        <authorList>
            <person name="Poehlein A."/>
            <person name="Beck M."/>
            <person name="Schiel-Bengelsdorf B."/>
            <person name="Bengelsdorf F.R."/>
            <person name="Daniel R."/>
            <person name="Duerre P."/>
        </authorList>
    </citation>
    <scope>NUCLEOTIDE SEQUENCE [LARGE SCALE GENOMIC DNA]</scope>
    <source>
        <strain evidence="9">DSM 5847</strain>
    </source>
</reference>
<evidence type="ECO:0000313" key="8">
    <source>
        <dbReference type="EMBL" id="KOA20271.1"/>
    </source>
</evidence>
<dbReference type="PROSITE" id="PS50045">
    <property type="entry name" value="SIGMA54_INTERACT_4"/>
    <property type="match status" value="1"/>
</dbReference>
<dbReference type="GO" id="GO:0006355">
    <property type="term" value="P:regulation of DNA-templated transcription"/>
    <property type="evidence" value="ECO:0007669"/>
    <property type="project" value="InterPro"/>
</dbReference>
<keyword evidence="9" id="KW-1185">Reference proteome</keyword>
<dbReference type="GO" id="GO:0005524">
    <property type="term" value="F:ATP binding"/>
    <property type="evidence" value="ECO:0007669"/>
    <property type="project" value="UniProtKB-KW"/>
</dbReference>
<dbReference type="Proteomes" id="UP000037043">
    <property type="component" value="Unassembled WGS sequence"/>
</dbReference>
<dbReference type="FunFam" id="3.40.50.300:FF:000006">
    <property type="entry name" value="DNA-binding transcriptional regulator NtrC"/>
    <property type="match status" value="1"/>
</dbReference>
<dbReference type="SMART" id="SM00382">
    <property type="entry name" value="AAA"/>
    <property type="match status" value="1"/>
</dbReference>
<dbReference type="EMBL" id="LHUR01000017">
    <property type="protein sequence ID" value="KOA20271.1"/>
    <property type="molecule type" value="Genomic_DNA"/>
</dbReference>
<keyword evidence="3" id="KW-0805">Transcription regulation</keyword>
<dbReference type="PATRIC" id="fig|1121318.3.peg.1281"/>
<evidence type="ECO:0000259" key="6">
    <source>
        <dbReference type="PROSITE" id="PS50045"/>
    </source>
</evidence>
<sequence>MVFIVLKNVDVINNYFICILYNCKKFVIIAIDTVGEMRSLAKFFKSKEFYDFCNSVFGKLPVPIDVIDQNGTLIYINKAFCDFLGNTEEYFLGQVVTHVEKTSRFLDTLESRQAEIAWKHTFSNGKDAIVHRIPIIDDDGSLSGGFGMILFEDISAMQEVIDRYKVLDKELRLYKSTIARLNAAKYTLSNIIGNSAAIINCKGKVKKIARVNLNVLIFGESGVGKELFAHSIHNESNRNDQPFVGINCSAIPENLIEAELFGYEEGSFTGAKKGGHIGKFQLANGGTIFLDEIGEMPLHMQAKLLRVLQEREVQPIGSKTPVKIDVRVVCATHRNIKEMVEKGEFREDLYYRLNVLTLEIPPLRDRKTDIPDLVDKFLGEFYKETGIYRRMPDNCMAILANYNWPGNVRELRNIVEKVSVNAEDVDITEEDFPAYMLKQTGKGANNIVANMSEESGLKQILDSVEKEVIIKTLKECNNNKSEVAKKLNIPRASLYRKIEEYELEV</sequence>
<dbReference type="PANTHER" id="PTHR32071">
    <property type="entry name" value="TRANSCRIPTIONAL REGULATORY PROTEIN"/>
    <property type="match status" value="1"/>
</dbReference>
<dbReference type="GO" id="GO:0043565">
    <property type="term" value="F:sequence-specific DNA binding"/>
    <property type="evidence" value="ECO:0007669"/>
    <property type="project" value="InterPro"/>
</dbReference>
<dbReference type="Gene3D" id="3.40.50.300">
    <property type="entry name" value="P-loop containing nucleotide triphosphate hydrolases"/>
    <property type="match status" value="1"/>
</dbReference>
<dbReference type="PROSITE" id="PS00675">
    <property type="entry name" value="SIGMA54_INTERACT_1"/>
    <property type="match status" value="1"/>
</dbReference>
<dbReference type="SUPFAM" id="SSF52540">
    <property type="entry name" value="P-loop containing nucleoside triphosphate hydrolases"/>
    <property type="match status" value="1"/>
</dbReference>
<dbReference type="Pfam" id="PF25601">
    <property type="entry name" value="AAA_lid_14"/>
    <property type="match status" value="1"/>
</dbReference>
<protein>
    <submittedName>
        <fullName evidence="8">Transcriptional regulatory protein ZraR</fullName>
    </submittedName>
</protein>
<dbReference type="InterPro" id="IPR025944">
    <property type="entry name" value="Sigma_54_int_dom_CS"/>
</dbReference>
<evidence type="ECO:0000256" key="2">
    <source>
        <dbReference type="ARBA" id="ARBA00022840"/>
    </source>
</evidence>
<dbReference type="PROSITE" id="PS00676">
    <property type="entry name" value="SIGMA54_INTERACT_2"/>
    <property type="match status" value="1"/>
</dbReference>
<organism evidence="8 9">
    <name type="scientific">Clostridium homopropionicum DSM 5847</name>
    <dbReference type="NCBI Taxonomy" id="1121318"/>
    <lineage>
        <taxon>Bacteria</taxon>
        <taxon>Bacillati</taxon>
        <taxon>Bacillota</taxon>
        <taxon>Clostridia</taxon>
        <taxon>Eubacteriales</taxon>
        <taxon>Clostridiaceae</taxon>
        <taxon>Clostridium</taxon>
    </lineage>
</organism>
<dbReference type="InterPro" id="IPR035965">
    <property type="entry name" value="PAS-like_dom_sf"/>
</dbReference>
<dbReference type="PROSITE" id="PS50112">
    <property type="entry name" value="PAS"/>
    <property type="match status" value="1"/>
</dbReference>
<dbReference type="InterPro" id="IPR025662">
    <property type="entry name" value="Sigma_54_int_dom_ATP-bd_1"/>
</dbReference>
<dbReference type="AlphaFoldDB" id="A0A0L6ZBD0"/>
<feature type="domain" description="PAS" evidence="7">
    <location>
        <begin position="60"/>
        <end position="94"/>
    </location>
</feature>
<dbReference type="PANTHER" id="PTHR32071:SF57">
    <property type="entry name" value="C4-DICARBOXYLATE TRANSPORT TRANSCRIPTIONAL REGULATORY PROTEIN DCTD"/>
    <property type="match status" value="1"/>
</dbReference>
<dbReference type="Gene3D" id="1.10.10.60">
    <property type="entry name" value="Homeodomain-like"/>
    <property type="match status" value="1"/>
</dbReference>
<keyword evidence="1" id="KW-0547">Nucleotide-binding</keyword>
<dbReference type="Pfam" id="PF00158">
    <property type="entry name" value="Sigma54_activat"/>
    <property type="match status" value="1"/>
</dbReference>
<dbReference type="CDD" id="cd00009">
    <property type="entry name" value="AAA"/>
    <property type="match status" value="1"/>
</dbReference>
<dbReference type="InterPro" id="IPR002197">
    <property type="entry name" value="HTH_Fis"/>
</dbReference>
<keyword evidence="4" id="KW-0238">DNA-binding</keyword>
<keyword evidence="5" id="KW-0804">Transcription</keyword>
<proteinExistence type="predicted"/>
<dbReference type="STRING" id="36844.SAMN04488501_11746"/>
<evidence type="ECO:0000313" key="9">
    <source>
        <dbReference type="Proteomes" id="UP000037043"/>
    </source>
</evidence>
<feature type="domain" description="Sigma-54 factor interaction" evidence="6">
    <location>
        <begin position="191"/>
        <end position="420"/>
    </location>
</feature>
<dbReference type="SUPFAM" id="SSF55785">
    <property type="entry name" value="PYP-like sensor domain (PAS domain)"/>
    <property type="match status" value="1"/>
</dbReference>
<accession>A0A0L6ZBD0</accession>
<gene>
    <name evidence="8" type="primary">zraR_4</name>
    <name evidence="8" type="ORF">CLHOM_12670</name>
</gene>
<comment type="caution">
    <text evidence="8">The sequence shown here is derived from an EMBL/GenBank/DDBJ whole genome shotgun (WGS) entry which is preliminary data.</text>
</comment>
<evidence type="ECO:0000256" key="3">
    <source>
        <dbReference type="ARBA" id="ARBA00023015"/>
    </source>
</evidence>
<dbReference type="SUPFAM" id="SSF46689">
    <property type="entry name" value="Homeodomain-like"/>
    <property type="match status" value="1"/>
</dbReference>
<dbReference type="InterPro" id="IPR000014">
    <property type="entry name" value="PAS"/>
</dbReference>
<dbReference type="Gene3D" id="1.10.8.60">
    <property type="match status" value="1"/>
</dbReference>
<dbReference type="Gene3D" id="3.30.450.20">
    <property type="entry name" value="PAS domain"/>
    <property type="match status" value="1"/>
</dbReference>
<dbReference type="InterPro" id="IPR025943">
    <property type="entry name" value="Sigma_54_int_dom_ATP-bd_2"/>
</dbReference>
<dbReference type="InterPro" id="IPR009057">
    <property type="entry name" value="Homeodomain-like_sf"/>
</dbReference>
<evidence type="ECO:0000256" key="4">
    <source>
        <dbReference type="ARBA" id="ARBA00023125"/>
    </source>
</evidence>
<dbReference type="InterPro" id="IPR003593">
    <property type="entry name" value="AAA+_ATPase"/>
</dbReference>
<dbReference type="PRINTS" id="PR01590">
    <property type="entry name" value="HTHFIS"/>
</dbReference>
<name>A0A0L6ZBD0_9CLOT</name>
<dbReference type="InterPro" id="IPR002078">
    <property type="entry name" value="Sigma_54_int"/>
</dbReference>
<dbReference type="Pfam" id="PF02954">
    <property type="entry name" value="HTH_8"/>
    <property type="match status" value="1"/>
</dbReference>
<evidence type="ECO:0000259" key="7">
    <source>
        <dbReference type="PROSITE" id="PS50112"/>
    </source>
</evidence>
<dbReference type="PROSITE" id="PS00688">
    <property type="entry name" value="SIGMA54_INTERACT_3"/>
    <property type="match status" value="1"/>
</dbReference>
<evidence type="ECO:0000256" key="5">
    <source>
        <dbReference type="ARBA" id="ARBA00023163"/>
    </source>
</evidence>
<dbReference type="InterPro" id="IPR027417">
    <property type="entry name" value="P-loop_NTPase"/>
</dbReference>
<keyword evidence="2" id="KW-0067">ATP-binding</keyword>
<dbReference type="InterPro" id="IPR058031">
    <property type="entry name" value="AAA_lid_NorR"/>
</dbReference>